<dbReference type="GO" id="GO:0043138">
    <property type="term" value="F:3'-5' DNA helicase activity"/>
    <property type="evidence" value="ECO:0007669"/>
    <property type="project" value="UniProtKB-EC"/>
</dbReference>
<reference evidence="18 19" key="1">
    <citation type="submission" date="2019-09" db="EMBL/GenBank/DDBJ databases">
        <title>Genome sequencing of strain KACC 19322.</title>
        <authorList>
            <person name="Heo J."/>
            <person name="Kim S.-J."/>
            <person name="Kim J.-S."/>
            <person name="Hong S.-B."/>
            <person name="Kwon S.-W."/>
        </authorList>
    </citation>
    <scope>NUCLEOTIDE SEQUENCE [LARGE SCALE GENOMIC DNA]</scope>
    <source>
        <strain evidence="18 19">KACC 19322</strain>
    </source>
</reference>
<dbReference type="RefSeq" id="WP_149325065.1">
    <property type="nucleotide sequence ID" value="NZ_CP043504.1"/>
</dbReference>
<evidence type="ECO:0000256" key="11">
    <source>
        <dbReference type="ARBA" id="ARBA00023235"/>
    </source>
</evidence>
<evidence type="ECO:0000256" key="8">
    <source>
        <dbReference type="ARBA" id="ARBA00022840"/>
    </source>
</evidence>
<name>A0A5C1Y8T8_9MICO</name>
<keyword evidence="4" id="KW-0227">DNA damage</keyword>
<dbReference type="Gene3D" id="3.90.320.10">
    <property type="match status" value="1"/>
</dbReference>
<dbReference type="InterPro" id="IPR038726">
    <property type="entry name" value="PDDEXK_AddAB-type"/>
</dbReference>
<keyword evidence="5 15" id="KW-0378">Hydrolase</keyword>
<dbReference type="PANTHER" id="PTHR11070:SF55">
    <property type="entry name" value="DNA 3'-5' HELICASE"/>
    <property type="match status" value="1"/>
</dbReference>
<dbReference type="OrthoDB" id="4812256at2"/>
<evidence type="ECO:0000256" key="7">
    <source>
        <dbReference type="ARBA" id="ARBA00022839"/>
    </source>
</evidence>
<keyword evidence="9" id="KW-0238">DNA-binding</keyword>
<dbReference type="Pfam" id="PF13361">
    <property type="entry name" value="UvrD_C"/>
    <property type="match status" value="1"/>
</dbReference>
<dbReference type="GO" id="GO:0004527">
    <property type="term" value="F:exonuclease activity"/>
    <property type="evidence" value="ECO:0007669"/>
    <property type="project" value="UniProtKB-KW"/>
</dbReference>
<comment type="catalytic activity">
    <reaction evidence="14">
        <text>ATP + H2O = ADP + phosphate + H(+)</text>
        <dbReference type="Rhea" id="RHEA:13065"/>
        <dbReference type="ChEBI" id="CHEBI:15377"/>
        <dbReference type="ChEBI" id="CHEBI:15378"/>
        <dbReference type="ChEBI" id="CHEBI:30616"/>
        <dbReference type="ChEBI" id="CHEBI:43474"/>
        <dbReference type="ChEBI" id="CHEBI:456216"/>
        <dbReference type="EC" id="5.6.2.4"/>
    </reaction>
</comment>
<organism evidence="18 19">
    <name type="scientific">Protaetiibacter larvae</name>
    <dbReference type="NCBI Taxonomy" id="2592654"/>
    <lineage>
        <taxon>Bacteria</taxon>
        <taxon>Bacillati</taxon>
        <taxon>Actinomycetota</taxon>
        <taxon>Actinomycetes</taxon>
        <taxon>Micrococcales</taxon>
        <taxon>Microbacteriaceae</taxon>
        <taxon>Protaetiibacter</taxon>
    </lineage>
</organism>
<dbReference type="InterPro" id="IPR013986">
    <property type="entry name" value="DExx_box_DNA_helicase_dom_sf"/>
</dbReference>
<feature type="domain" description="UvrD-like helicase ATP-binding" evidence="16">
    <location>
        <begin position="28"/>
        <end position="354"/>
    </location>
</feature>
<comment type="catalytic activity">
    <reaction evidence="12">
        <text>Couples ATP hydrolysis with the unwinding of duplex DNA by translocating in the 3'-5' direction.</text>
        <dbReference type="EC" id="5.6.2.4"/>
    </reaction>
</comment>
<evidence type="ECO:0000256" key="13">
    <source>
        <dbReference type="ARBA" id="ARBA00034808"/>
    </source>
</evidence>
<dbReference type="GO" id="GO:0005829">
    <property type="term" value="C:cytosol"/>
    <property type="evidence" value="ECO:0007669"/>
    <property type="project" value="TreeGrafter"/>
</dbReference>
<evidence type="ECO:0000259" key="17">
    <source>
        <dbReference type="PROSITE" id="PS51217"/>
    </source>
</evidence>
<keyword evidence="2" id="KW-0540">Nuclease</keyword>
<keyword evidence="19" id="KW-1185">Reference proteome</keyword>
<dbReference type="Pfam" id="PF12705">
    <property type="entry name" value="PDDEXK_1"/>
    <property type="match status" value="1"/>
</dbReference>
<gene>
    <name evidence="18" type="ORF">FLP23_06275</name>
</gene>
<proteinExistence type="inferred from homology"/>
<dbReference type="SUPFAM" id="SSF52980">
    <property type="entry name" value="Restriction endonuclease-like"/>
    <property type="match status" value="1"/>
</dbReference>
<keyword evidence="3 15" id="KW-0547">Nucleotide-binding</keyword>
<evidence type="ECO:0000313" key="18">
    <source>
        <dbReference type="EMBL" id="QEO09645.1"/>
    </source>
</evidence>
<accession>A0A5C1Y8T8</accession>
<protein>
    <recommendedName>
        <fullName evidence="13">DNA 3'-5' helicase</fullName>
        <ecNumber evidence="13">5.6.2.4</ecNumber>
    </recommendedName>
</protein>
<feature type="binding site" evidence="15">
    <location>
        <begin position="49"/>
        <end position="56"/>
    </location>
    <ligand>
        <name>ATP</name>
        <dbReference type="ChEBI" id="CHEBI:30616"/>
    </ligand>
</feature>
<evidence type="ECO:0000256" key="5">
    <source>
        <dbReference type="ARBA" id="ARBA00022801"/>
    </source>
</evidence>
<dbReference type="Gene3D" id="1.10.10.160">
    <property type="match status" value="1"/>
</dbReference>
<dbReference type="Gene3D" id="1.10.486.10">
    <property type="entry name" value="PCRA, domain 4"/>
    <property type="match status" value="1"/>
</dbReference>
<evidence type="ECO:0000256" key="15">
    <source>
        <dbReference type="PROSITE-ProRule" id="PRU00560"/>
    </source>
</evidence>
<dbReference type="CDD" id="cd17932">
    <property type="entry name" value="DEXQc_UvrD"/>
    <property type="match status" value="1"/>
</dbReference>
<dbReference type="SUPFAM" id="SSF52540">
    <property type="entry name" value="P-loop containing nucleoside triphosphate hydrolases"/>
    <property type="match status" value="1"/>
</dbReference>
<dbReference type="Gene3D" id="3.40.50.300">
    <property type="entry name" value="P-loop containing nucleotide triphosphate hydrolases"/>
    <property type="match status" value="2"/>
</dbReference>
<comment type="similarity">
    <text evidence="1">Belongs to the helicase family. UvrD subfamily.</text>
</comment>
<evidence type="ECO:0000313" key="19">
    <source>
        <dbReference type="Proteomes" id="UP000322159"/>
    </source>
</evidence>
<dbReference type="PROSITE" id="PS51198">
    <property type="entry name" value="UVRD_HELICASE_ATP_BIND"/>
    <property type="match status" value="1"/>
</dbReference>
<dbReference type="Proteomes" id="UP000322159">
    <property type="component" value="Chromosome"/>
</dbReference>
<dbReference type="InterPro" id="IPR014017">
    <property type="entry name" value="DNA_helicase_UvrD-like_C"/>
</dbReference>
<dbReference type="GO" id="GO:0003677">
    <property type="term" value="F:DNA binding"/>
    <property type="evidence" value="ECO:0007669"/>
    <property type="project" value="UniProtKB-KW"/>
</dbReference>
<keyword evidence="7" id="KW-0269">Exonuclease</keyword>
<dbReference type="InterPro" id="IPR027417">
    <property type="entry name" value="P-loop_NTPase"/>
</dbReference>
<keyword evidence="6 15" id="KW-0347">Helicase</keyword>
<dbReference type="AlphaFoldDB" id="A0A5C1Y8T8"/>
<keyword evidence="8 15" id="KW-0067">ATP-binding</keyword>
<evidence type="ECO:0000256" key="3">
    <source>
        <dbReference type="ARBA" id="ARBA00022741"/>
    </source>
</evidence>
<evidence type="ECO:0000256" key="6">
    <source>
        <dbReference type="ARBA" id="ARBA00022806"/>
    </source>
</evidence>
<dbReference type="InterPro" id="IPR000212">
    <property type="entry name" value="DNA_helicase_UvrD/REP"/>
</dbReference>
<evidence type="ECO:0000259" key="16">
    <source>
        <dbReference type="PROSITE" id="PS51198"/>
    </source>
</evidence>
<evidence type="ECO:0000256" key="1">
    <source>
        <dbReference type="ARBA" id="ARBA00009922"/>
    </source>
</evidence>
<feature type="domain" description="UvrD-like helicase C-terminal" evidence="17">
    <location>
        <begin position="362"/>
        <end position="676"/>
    </location>
</feature>
<dbReference type="InterPro" id="IPR011604">
    <property type="entry name" value="PDDEXK-like_dom_sf"/>
</dbReference>
<evidence type="ECO:0000256" key="2">
    <source>
        <dbReference type="ARBA" id="ARBA00022722"/>
    </source>
</evidence>
<keyword evidence="11" id="KW-0413">Isomerase</keyword>
<evidence type="ECO:0000256" key="10">
    <source>
        <dbReference type="ARBA" id="ARBA00023204"/>
    </source>
</evidence>
<keyword evidence="10" id="KW-0234">DNA repair</keyword>
<evidence type="ECO:0000256" key="14">
    <source>
        <dbReference type="ARBA" id="ARBA00048988"/>
    </source>
</evidence>
<evidence type="ECO:0000256" key="12">
    <source>
        <dbReference type="ARBA" id="ARBA00034617"/>
    </source>
</evidence>
<dbReference type="PANTHER" id="PTHR11070">
    <property type="entry name" value="UVRD / RECB / PCRA DNA HELICASE FAMILY MEMBER"/>
    <property type="match status" value="1"/>
</dbReference>
<dbReference type="KEGG" id="lyk:FLP23_06275"/>
<dbReference type="GO" id="GO:0000725">
    <property type="term" value="P:recombinational repair"/>
    <property type="evidence" value="ECO:0007669"/>
    <property type="project" value="TreeGrafter"/>
</dbReference>
<evidence type="ECO:0000256" key="4">
    <source>
        <dbReference type="ARBA" id="ARBA00022763"/>
    </source>
</evidence>
<dbReference type="GO" id="GO:0033202">
    <property type="term" value="C:DNA helicase complex"/>
    <property type="evidence" value="ECO:0007669"/>
    <property type="project" value="TreeGrafter"/>
</dbReference>
<dbReference type="InterPro" id="IPR014016">
    <property type="entry name" value="UvrD-like_ATP-bd"/>
</dbReference>
<dbReference type="InterPro" id="IPR011335">
    <property type="entry name" value="Restrct_endonuc-II-like"/>
</dbReference>
<dbReference type="EMBL" id="CP043504">
    <property type="protein sequence ID" value="QEO09645.1"/>
    <property type="molecule type" value="Genomic_DNA"/>
</dbReference>
<dbReference type="GO" id="GO:0005524">
    <property type="term" value="F:ATP binding"/>
    <property type="evidence" value="ECO:0007669"/>
    <property type="project" value="UniProtKB-UniRule"/>
</dbReference>
<dbReference type="Pfam" id="PF00580">
    <property type="entry name" value="UvrD-helicase"/>
    <property type="match status" value="1"/>
</dbReference>
<dbReference type="EC" id="5.6.2.4" evidence="13"/>
<dbReference type="PROSITE" id="PS51217">
    <property type="entry name" value="UVRD_HELICASE_CTER"/>
    <property type="match status" value="1"/>
</dbReference>
<evidence type="ECO:0000256" key="9">
    <source>
        <dbReference type="ARBA" id="ARBA00023125"/>
    </source>
</evidence>
<sequence length="1075" mass="116624">MTEQTGGGVSALQIAEALAAVRGEAVKPPTEEQRAVIEAPPSAPALVVAGAGSGKTETMANRVLWLVANGHVAPSQILGLTFTRKAAGELAERIRQRLGELRTAGLTNEAVELFDAPEIATYNSFASALFSDNALVLGRDSDGVVLGEAAAWQLARQVVVRSAHPRLPELDERLDAVVEATLRVARGIADNDADPERVRAVGRSYAAMRELPSANPRFAYADVLERIGDLAELELLTSLAGEYEQAKRERGAVDYADQVVLALQAARARPAVREEVRERFRVVLLDEYQDTSVVQTRLLAELFGGTAVMAVGDPNQSIYGWRGASASNLTQFLESFGVREPVARYDLSTSWRNGSEVLEVANAIVDAGAGSRYAPKIAVERLRPRRDAPASAVEVVVATDVDEEAAAVAAWFARGFAAATAASGTPATAALLLRTRRTQDRFLRALHDAGLKVHVLGVGGLLAQPEIADLVSLLRVIDDPGSGSELLRLLAGARWRIGVADLAGLRSVASWLADHDVAERALLAPELRQALRGSVVEQEGGSIVDALEFVGRARDGHPALASITPVGLARMRDAAALIDRVRARSGLELPDLVTFAVQELRLDIEVAANDHRVAGDAHLEALLDALHGYLAIAESAGLGGFLSWLREAERREDLSPRPEKAEAGCVQVLTVHGAKGLEWDLVAVPRWVEDELPAKPLEGYGGWLGFGRFPWGERGDAAELPVFGGASATHRKEFKDEVDRFTQEVTELYLAEERRLAYVAVTRARSSLLLSASFWSTRKSARTLSRFLVELAEAGIIDPLPGDAPPAPDASAVAESVHWPHEPFGSRAAAVRAAAEAVRAAAPALVGSRAREAELLLEERERRRTRDGVVPLPVRIPASAFKDYVTDPDAVAEELRRPMPEKPYRATRLGTLFHAWVEERYGTAGGAADELDAAPFELDDEGEVVDAERLAELQATFERSPWAQLKPVEVEREIHLPFDGRIVICKIDAVYRHGDRFEVVDWKTGKAPRDAADLERKQLQLALYRLAYARREGIDPALIDAAFYFVADDEVIRPPHIDSEAELLARWRAVFPSSR</sequence>